<reference evidence="4 5" key="2">
    <citation type="submission" date="2018-11" db="EMBL/GenBank/DDBJ databases">
        <authorList>
            <consortium name="Pathogen Informatics"/>
        </authorList>
    </citation>
    <scope>NUCLEOTIDE SEQUENCE [LARGE SCALE GENOMIC DNA]</scope>
</reference>
<dbReference type="WBParaSite" id="GPUH_0000578201-mRNA-1">
    <property type="protein sequence ID" value="GPUH_0000578201-mRNA-1"/>
    <property type="gene ID" value="GPUH_0000578201"/>
</dbReference>
<name>A0A183DAN3_9BILA</name>
<feature type="compositionally biased region" description="Polar residues" evidence="2">
    <location>
        <begin position="20"/>
        <end position="44"/>
    </location>
</feature>
<evidence type="ECO:0000313" key="6">
    <source>
        <dbReference type="WBParaSite" id="GPUH_0000578201-mRNA-1"/>
    </source>
</evidence>
<dbReference type="InterPro" id="IPR003582">
    <property type="entry name" value="ShKT_dom"/>
</dbReference>
<feature type="domain" description="ShKT" evidence="3">
    <location>
        <begin position="66"/>
        <end position="110"/>
    </location>
</feature>
<feature type="region of interest" description="Disordered" evidence="2">
    <location>
        <begin position="17"/>
        <end position="67"/>
    </location>
</feature>
<evidence type="ECO:0000259" key="3">
    <source>
        <dbReference type="PROSITE" id="PS51670"/>
    </source>
</evidence>
<comment type="caution">
    <text evidence="1">Lacks conserved residue(s) required for the propagation of feature annotation.</text>
</comment>
<reference evidence="6" key="1">
    <citation type="submission" date="2016-06" db="UniProtKB">
        <authorList>
            <consortium name="WormBaseParasite"/>
        </authorList>
    </citation>
    <scope>IDENTIFICATION</scope>
</reference>
<evidence type="ECO:0000313" key="4">
    <source>
        <dbReference type="EMBL" id="VDK52123.1"/>
    </source>
</evidence>
<evidence type="ECO:0000256" key="2">
    <source>
        <dbReference type="SAM" id="MobiDB-lite"/>
    </source>
</evidence>
<keyword evidence="5" id="KW-1185">Reference proteome</keyword>
<feature type="domain" description="ShKT" evidence="3">
    <location>
        <begin position="141"/>
        <end position="175"/>
    </location>
</feature>
<dbReference type="Gene3D" id="1.10.10.1870">
    <property type="entry name" value="ShTK domain-like"/>
    <property type="match status" value="1"/>
</dbReference>
<dbReference type="Pfam" id="PF01549">
    <property type="entry name" value="ShK"/>
    <property type="match status" value="2"/>
</dbReference>
<dbReference type="EMBL" id="UYRT01012659">
    <property type="protein sequence ID" value="VDK52123.1"/>
    <property type="molecule type" value="Genomic_DNA"/>
</dbReference>
<dbReference type="PROSITE" id="PS51670">
    <property type="entry name" value="SHKT"/>
    <property type="match status" value="2"/>
</dbReference>
<dbReference type="Proteomes" id="UP000271098">
    <property type="component" value="Unassembled WGS sequence"/>
</dbReference>
<sequence>MLIILATIPDAVAEGKNDKANGTATVYGNNKATNGTGKDTSATDGNDKATNRTGKGTSTTSKKDPCEDLDLSENSTRFSMLGLCSNSKTGLRMSRKCKRSCGIDVGKTKCCMDLETDCSSANCSSAVQRVKCLATCTRCNCKDTAKDCTSYKAYCHGDKYSKLMRTRCRRTCNFC</sequence>
<dbReference type="AlphaFoldDB" id="A0A183DAN3"/>
<proteinExistence type="predicted"/>
<gene>
    <name evidence="4" type="ORF">GPUH_LOCUS5777</name>
</gene>
<accession>A0A183DAN3</accession>
<feature type="disulfide bond" evidence="1">
    <location>
        <begin position="141"/>
        <end position="175"/>
    </location>
</feature>
<evidence type="ECO:0000256" key="1">
    <source>
        <dbReference type="PROSITE-ProRule" id="PRU01005"/>
    </source>
</evidence>
<keyword evidence="1" id="KW-1015">Disulfide bond</keyword>
<protein>
    <submittedName>
        <fullName evidence="6">ShKT domain-containing protein</fullName>
    </submittedName>
</protein>
<evidence type="ECO:0000313" key="5">
    <source>
        <dbReference type="Proteomes" id="UP000271098"/>
    </source>
</evidence>
<organism evidence="6">
    <name type="scientific">Gongylonema pulchrum</name>
    <dbReference type="NCBI Taxonomy" id="637853"/>
    <lineage>
        <taxon>Eukaryota</taxon>
        <taxon>Metazoa</taxon>
        <taxon>Ecdysozoa</taxon>
        <taxon>Nematoda</taxon>
        <taxon>Chromadorea</taxon>
        <taxon>Rhabditida</taxon>
        <taxon>Spirurina</taxon>
        <taxon>Spiruromorpha</taxon>
        <taxon>Spiruroidea</taxon>
        <taxon>Gongylonematidae</taxon>
        <taxon>Gongylonema</taxon>
    </lineage>
</organism>